<evidence type="ECO:0000256" key="1">
    <source>
        <dbReference type="SAM" id="MobiDB-lite"/>
    </source>
</evidence>
<proteinExistence type="predicted"/>
<gene>
    <name evidence="2" type="ORF">SDC9_70692</name>
</gene>
<feature type="region of interest" description="Disordered" evidence="1">
    <location>
        <begin position="71"/>
        <end position="91"/>
    </location>
</feature>
<dbReference type="AlphaFoldDB" id="A0A644Y8F5"/>
<comment type="caution">
    <text evidence="2">The sequence shown here is derived from an EMBL/GenBank/DDBJ whole genome shotgun (WGS) entry which is preliminary data.</text>
</comment>
<evidence type="ECO:0000313" key="2">
    <source>
        <dbReference type="EMBL" id="MPM24211.1"/>
    </source>
</evidence>
<reference evidence="2" key="1">
    <citation type="submission" date="2019-08" db="EMBL/GenBank/DDBJ databases">
        <authorList>
            <person name="Kucharzyk K."/>
            <person name="Murdoch R.W."/>
            <person name="Higgins S."/>
            <person name="Loffler F."/>
        </authorList>
    </citation>
    <scope>NUCLEOTIDE SEQUENCE</scope>
</reference>
<dbReference type="EMBL" id="VSSQ01004210">
    <property type="protein sequence ID" value="MPM24211.1"/>
    <property type="molecule type" value="Genomic_DNA"/>
</dbReference>
<feature type="compositionally biased region" description="Basic and acidic residues" evidence="1">
    <location>
        <begin position="73"/>
        <end position="84"/>
    </location>
</feature>
<protein>
    <submittedName>
        <fullName evidence="2">Uncharacterized protein</fullName>
    </submittedName>
</protein>
<organism evidence="2">
    <name type="scientific">bioreactor metagenome</name>
    <dbReference type="NCBI Taxonomy" id="1076179"/>
    <lineage>
        <taxon>unclassified sequences</taxon>
        <taxon>metagenomes</taxon>
        <taxon>ecological metagenomes</taxon>
    </lineage>
</organism>
<sequence length="91" mass="11098">MRPIGVDRHRTVERMVMRWQFRRRQRVRARAARFLHRIEVRVGCIHAHRHTARSPACPCPAEERALVRRRYRHADTADREDQVRKPQRARK</sequence>
<name>A0A644Y8F5_9ZZZZ</name>
<accession>A0A644Y8F5</accession>